<dbReference type="EMBL" id="KV453850">
    <property type="protein sequence ID" value="ODV86454.1"/>
    <property type="molecule type" value="Genomic_DNA"/>
</dbReference>
<keyword evidence="1" id="KW-1133">Transmembrane helix</keyword>
<feature type="transmembrane region" description="Helical" evidence="1">
    <location>
        <begin position="20"/>
        <end position="39"/>
    </location>
</feature>
<organism evidence="2 3">
    <name type="scientific">[Candida] arabinofermentans NRRL YB-2248</name>
    <dbReference type="NCBI Taxonomy" id="983967"/>
    <lineage>
        <taxon>Eukaryota</taxon>
        <taxon>Fungi</taxon>
        <taxon>Dikarya</taxon>
        <taxon>Ascomycota</taxon>
        <taxon>Saccharomycotina</taxon>
        <taxon>Pichiomycetes</taxon>
        <taxon>Pichiales</taxon>
        <taxon>Pichiaceae</taxon>
        <taxon>Ogataea</taxon>
        <taxon>Ogataea/Candida clade</taxon>
    </lineage>
</organism>
<keyword evidence="3" id="KW-1185">Reference proteome</keyword>
<evidence type="ECO:0000313" key="3">
    <source>
        <dbReference type="Proteomes" id="UP000094801"/>
    </source>
</evidence>
<dbReference type="Proteomes" id="UP000094801">
    <property type="component" value="Unassembled WGS sequence"/>
</dbReference>
<evidence type="ECO:0000313" key="2">
    <source>
        <dbReference type="EMBL" id="ODV86454.1"/>
    </source>
</evidence>
<keyword evidence="1" id="KW-0472">Membrane</keyword>
<dbReference type="AlphaFoldDB" id="A0A1E4T3Z1"/>
<reference evidence="3" key="1">
    <citation type="submission" date="2016-04" db="EMBL/GenBank/DDBJ databases">
        <title>Comparative genomics of biotechnologically important yeasts.</title>
        <authorList>
            <consortium name="DOE Joint Genome Institute"/>
            <person name="Riley R."/>
            <person name="Haridas S."/>
            <person name="Wolfe K.H."/>
            <person name="Lopes M.R."/>
            <person name="Hittinger C.T."/>
            <person name="Goker M."/>
            <person name="Salamov A."/>
            <person name="Wisecaver J."/>
            <person name="Long T.M."/>
            <person name="Aerts A.L."/>
            <person name="Barry K."/>
            <person name="Choi C."/>
            <person name="Clum A."/>
            <person name="Coughlan A.Y."/>
            <person name="Deshpande S."/>
            <person name="Douglass A.P."/>
            <person name="Hanson S.J."/>
            <person name="Klenk H.-P."/>
            <person name="Labutti K."/>
            <person name="Lapidus A."/>
            <person name="Lindquist E."/>
            <person name="Lipzen A."/>
            <person name="Meier-Kolthoff J.P."/>
            <person name="Ohm R.A."/>
            <person name="Otillar R.P."/>
            <person name="Pangilinan J."/>
            <person name="Peng Y."/>
            <person name="Rokas A."/>
            <person name="Rosa C.A."/>
            <person name="Scheuner C."/>
            <person name="Sibirny A.A."/>
            <person name="Slot J.C."/>
            <person name="Stielow J.B."/>
            <person name="Sun H."/>
            <person name="Kurtzman C.P."/>
            <person name="Blackwell M."/>
            <person name="Grigoriev I.V."/>
            <person name="Jeffries T.W."/>
        </authorList>
    </citation>
    <scope>NUCLEOTIDE SEQUENCE [LARGE SCALE GENOMIC DNA]</scope>
    <source>
        <strain evidence="3">NRRL YB-2248</strain>
    </source>
</reference>
<sequence>MLFVGEKYFLYNPSVFPSLSSFFLTSFFYQLTIVYKWYVSNITSTSSSNHQFCYSNTDADDHKR</sequence>
<accession>A0A1E4T3Z1</accession>
<proteinExistence type="predicted"/>
<evidence type="ECO:0000256" key="1">
    <source>
        <dbReference type="SAM" id="Phobius"/>
    </source>
</evidence>
<name>A0A1E4T3Z1_9ASCO</name>
<keyword evidence="1" id="KW-0812">Transmembrane</keyword>
<protein>
    <submittedName>
        <fullName evidence="2">Uncharacterized protein</fullName>
    </submittedName>
</protein>
<gene>
    <name evidence="2" type="ORF">CANARDRAFT_135864</name>
</gene>